<dbReference type="Proteomes" id="UP000027616">
    <property type="component" value="Chromosome I"/>
</dbReference>
<dbReference type="GO" id="GO:0070497">
    <property type="term" value="F:6-carboxytetrahydropterin synthase activity"/>
    <property type="evidence" value="ECO:0007669"/>
    <property type="project" value="UniProtKB-EC"/>
</dbReference>
<evidence type="ECO:0000256" key="9">
    <source>
        <dbReference type="ARBA" id="ARBA00048807"/>
    </source>
</evidence>
<dbReference type="InterPro" id="IPR038418">
    <property type="entry name" value="6-PTP_synth/QueD_sf"/>
</dbReference>
<dbReference type="KEGG" id="rbc:BN938_1915"/>
<evidence type="ECO:0000256" key="3">
    <source>
        <dbReference type="ARBA" id="ARBA00012982"/>
    </source>
</evidence>
<dbReference type="SUPFAM" id="SSF55620">
    <property type="entry name" value="Tetrahydrobiopterin biosynthesis enzymes-like"/>
    <property type="match status" value="1"/>
</dbReference>
<proteinExistence type="inferred from homology"/>
<evidence type="ECO:0000256" key="7">
    <source>
        <dbReference type="ARBA" id="ARBA00023239"/>
    </source>
</evidence>
<feature type="active site" description="Charge relay system" evidence="10">
    <location>
        <position position="138"/>
    </location>
</feature>
<gene>
    <name evidence="12" type="ORF">BN938_1915</name>
</gene>
<keyword evidence="5 11" id="KW-0479">Metal-binding</keyword>
<comment type="similarity">
    <text evidence="2">Belongs to the PTPS family. QueD subfamily.</text>
</comment>
<keyword evidence="6 11" id="KW-0862">Zinc</keyword>
<comment type="cofactor">
    <cofactor evidence="11">
        <name>Zn(2+)</name>
        <dbReference type="ChEBI" id="CHEBI:29105"/>
    </cofactor>
    <text evidence="11">Binds 1 zinc ion per subunit.</text>
</comment>
<dbReference type="OrthoDB" id="9804698at2"/>
<keyword evidence="13" id="KW-1185">Reference proteome</keyword>
<protein>
    <recommendedName>
        <fullName evidence="4">6-carboxy-5,6,7,8-tetrahydropterin synthase</fullName>
        <ecNumber evidence="3">4.1.2.50</ecNumber>
    </recommendedName>
    <alternativeName>
        <fullName evidence="8">Queuosine biosynthesis protein QueD</fullName>
    </alternativeName>
</protein>
<dbReference type="PANTHER" id="PTHR12589">
    <property type="entry name" value="PYRUVOYL TETRAHYDROBIOPTERIN SYNTHASE"/>
    <property type="match status" value="1"/>
</dbReference>
<evidence type="ECO:0000256" key="11">
    <source>
        <dbReference type="PIRSR" id="PIRSR006113-2"/>
    </source>
</evidence>
<dbReference type="GO" id="GO:0046872">
    <property type="term" value="F:metal ion binding"/>
    <property type="evidence" value="ECO:0007669"/>
    <property type="project" value="UniProtKB-KW"/>
</dbReference>
<evidence type="ECO:0000256" key="8">
    <source>
        <dbReference type="ARBA" id="ARBA00031449"/>
    </source>
</evidence>
<evidence type="ECO:0000313" key="12">
    <source>
        <dbReference type="EMBL" id="CDN31994.1"/>
    </source>
</evidence>
<evidence type="ECO:0000256" key="6">
    <source>
        <dbReference type="ARBA" id="ARBA00022833"/>
    </source>
</evidence>
<dbReference type="HOGENOM" id="CLU_111016_1_3_10"/>
<dbReference type="Gene3D" id="3.30.479.10">
    <property type="entry name" value="6-pyruvoyl tetrahydropterin synthase/QueD"/>
    <property type="match status" value="1"/>
</dbReference>
<dbReference type="PIRSF" id="PIRSF006113">
    <property type="entry name" value="PTP_synth"/>
    <property type="match status" value="1"/>
</dbReference>
<dbReference type="PATRIC" id="fig|1433126.3.peg.1893"/>
<evidence type="ECO:0000256" key="1">
    <source>
        <dbReference type="ARBA" id="ARBA00005061"/>
    </source>
</evidence>
<name>A0A060RDP0_9BACT</name>
<dbReference type="Pfam" id="PF01242">
    <property type="entry name" value="PTPS"/>
    <property type="match status" value="1"/>
</dbReference>
<dbReference type="AlphaFoldDB" id="A0A060RDP0"/>
<comment type="pathway">
    <text evidence="1">Purine metabolism; 7-cyano-7-deazaguanine biosynthesis.</text>
</comment>
<dbReference type="PANTHER" id="PTHR12589:SF7">
    <property type="entry name" value="6-PYRUVOYL TETRAHYDROBIOPTERIN SYNTHASE"/>
    <property type="match status" value="1"/>
</dbReference>
<evidence type="ECO:0000256" key="10">
    <source>
        <dbReference type="PIRSR" id="PIRSR006113-1"/>
    </source>
</evidence>
<keyword evidence="7 12" id="KW-0456">Lyase</keyword>
<evidence type="ECO:0000256" key="4">
    <source>
        <dbReference type="ARBA" id="ARBA00018141"/>
    </source>
</evidence>
<dbReference type="eggNOG" id="COG0720">
    <property type="taxonomic scope" value="Bacteria"/>
</dbReference>
<dbReference type="STRING" id="1433126.BN938_1915"/>
<organism evidence="12 13">
    <name type="scientific">Mucinivorans hirudinis</name>
    <dbReference type="NCBI Taxonomy" id="1433126"/>
    <lineage>
        <taxon>Bacteria</taxon>
        <taxon>Pseudomonadati</taxon>
        <taxon>Bacteroidota</taxon>
        <taxon>Bacteroidia</taxon>
        <taxon>Bacteroidales</taxon>
        <taxon>Rikenellaceae</taxon>
        <taxon>Mucinivorans</taxon>
    </lineage>
</organism>
<evidence type="ECO:0000313" key="13">
    <source>
        <dbReference type="Proteomes" id="UP000027616"/>
    </source>
</evidence>
<sequence>MERQKIRLTREFSFEAAHALDGYDGLCRNVHGHSYKLFVTVRGVPCGDETNPKLGMVVDFSDIKRIVKQHIVDRLDHSLVLADNRDNRQFREQNINKWQRIEIVPYQPTCENMLTEFAHILRQELPKCVELVALKLYETEKSYAEWLAQDNC</sequence>
<comment type="catalytic activity">
    <reaction evidence="9">
        <text>7,8-dihydroneopterin 3'-triphosphate + H2O = 6-carboxy-5,6,7,8-tetrahydropterin + triphosphate + acetaldehyde + 2 H(+)</text>
        <dbReference type="Rhea" id="RHEA:27966"/>
        <dbReference type="ChEBI" id="CHEBI:15343"/>
        <dbReference type="ChEBI" id="CHEBI:15377"/>
        <dbReference type="ChEBI" id="CHEBI:15378"/>
        <dbReference type="ChEBI" id="CHEBI:18036"/>
        <dbReference type="ChEBI" id="CHEBI:58462"/>
        <dbReference type="ChEBI" id="CHEBI:61032"/>
        <dbReference type="EC" id="4.1.2.50"/>
    </reaction>
</comment>
<dbReference type="InterPro" id="IPR007115">
    <property type="entry name" value="6-PTP_synth/QueD"/>
</dbReference>
<feature type="active site" description="Proton acceptor" evidence="10">
    <location>
        <position position="27"/>
    </location>
</feature>
<dbReference type="EMBL" id="HG934468">
    <property type="protein sequence ID" value="CDN31994.1"/>
    <property type="molecule type" value="Genomic_DNA"/>
</dbReference>
<reference evidence="12 13" key="1">
    <citation type="journal article" date="2015" name="Genome Announc.">
        <title>Complete Genome Sequence of the Novel Leech Symbiont Mucinivorans hirudinis M3T.</title>
        <authorList>
            <person name="Nelson M.C."/>
            <person name="Bomar L."/>
            <person name="Graf J."/>
        </authorList>
    </citation>
    <scope>NUCLEOTIDE SEQUENCE [LARGE SCALE GENOMIC DNA]</scope>
    <source>
        <strain evidence="13">M3</strain>
    </source>
</reference>
<feature type="binding site" evidence="11">
    <location>
        <position position="33"/>
    </location>
    <ligand>
        <name>Zn(2+)</name>
        <dbReference type="ChEBI" id="CHEBI:29105"/>
    </ligand>
</feature>
<feature type="active site" description="Charge relay system" evidence="10">
    <location>
        <position position="77"/>
    </location>
</feature>
<accession>A0A060RDP0</accession>
<feature type="binding site" evidence="11">
    <location>
        <position position="31"/>
    </location>
    <ligand>
        <name>Zn(2+)</name>
        <dbReference type="ChEBI" id="CHEBI:29105"/>
    </ligand>
</feature>
<evidence type="ECO:0000256" key="2">
    <source>
        <dbReference type="ARBA" id="ARBA00008900"/>
    </source>
</evidence>
<feature type="binding site" evidence="11">
    <location>
        <position position="18"/>
    </location>
    <ligand>
        <name>Zn(2+)</name>
        <dbReference type="ChEBI" id="CHEBI:29105"/>
    </ligand>
</feature>
<evidence type="ECO:0000256" key="5">
    <source>
        <dbReference type="ARBA" id="ARBA00022723"/>
    </source>
</evidence>
<dbReference type="UniPathway" id="UPA00391"/>
<dbReference type="EC" id="4.1.2.50" evidence="3"/>